<evidence type="ECO:0000313" key="1">
    <source>
        <dbReference type="EnsemblMetazoa" id="CLYHEMP009214.1"/>
    </source>
</evidence>
<proteinExistence type="predicted"/>
<protein>
    <submittedName>
        <fullName evidence="1">Uncharacterized protein</fullName>
    </submittedName>
</protein>
<dbReference type="Proteomes" id="UP000594262">
    <property type="component" value="Unplaced"/>
</dbReference>
<name>A0A7M5V3K9_9CNID</name>
<organism evidence="1 2">
    <name type="scientific">Clytia hemisphaerica</name>
    <dbReference type="NCBI Taxonomy" id="252671"/>
    <lineage>
        <taxon>Eukaryota</taxon>
        <taxon>Metazoa</taxon>
        <taxon>Cnidaria</taxon>
        <taxon>Hydrozoa</taxon>
        <taxon>Hydroidolina</taxon>
        <taxon>Leptothecata</taxon>
        <taxon>Obeliida</taxon>
        <taxon>Clytiidae</taxon>
        <taxon>Clytia</taxon>
    </lineage>
</organism>
<dbReference type="SUPFAM" id="SSF55394">
    <property type="entry name" value="Bactericidal permeability-increasing protein, BPI"/>
    <property type="match status" value="1"/>
</dbReference>
<accession>A0A7M5V3K9</accession>
<keyword evidence="2" id="KW-1185">Reference proteome</keyword>
<dbReference type="GO" id="GO:0008289">
    <property type="term" value="F:lipid binding"/>
    <property type="evidence" value="ECO:0007669"/>
    <property type="project" value="InterPro"/>
</dbReference>
<dbReference type="EnsemblMetazoa" id="CLYHEMT009214.1">
    <property type="protein sequence ID" value="CLYHEMP009214.1"/>
    <property type="gene ID" value="CLYHEMG009214"/>
</dbReference>
<evidence type="ECO:0000313" key="2">
    <source>
        <dbReference type="Proteomes" id="UP000594262"/>
    </source>
</evidence>
<dbReference type="AlphaFoldDB" id="A0A7M5V3K9"/>
<dbReference type="OrthoDB" id="10255543at2759"/>
<dbReference type="Gene3D" id="3.15.10.10">
    <property type="entry name" value="Bactericidal permeability-increasing protein, domain 1"/>
    <property type="match status" value="2"/>
</dbReference>
<dbReference type="InterPro" id="IPR017943">
    <property type="entry name" value="Bactericidal_perm-incr_a/b_dom"/>
</dbReference>
<reference evidence="1" key="1">
    <citation type="submission" date="2021-01" db="UniProtKB">
        <authorList>
            <consortium name="EnsemblMetazoa"/>
        </authorList>
    </citation>
    <scope>IDENTIFICATION</scope>
</reference>
<sequence length="155" mass="17114">GVIYHSIFQGVKLGIKIPDYHGQYSGWAGTVYYSVTNIDLQDIDDQGWRMVDDGNGGMTLVVKGITLKAKADVSYRYLLLRDTTTISINGGANSFEFGAVCKMKLNKLDIKFNGGADWFYKFVAGVAGDIKSHIQQPLEKGVCKYLEDMMGKIGK</sequence>